<name>W7YD88_9BACT</name>
<feature type="binding site" evidence="5">
    <location>
        <position position="229"/>
    </location>
    <ligand>
        <name>isopentenyl diphosphate</name>
        <dbReference type="ChEBI" id="CHEBI:128769"/>
    </ligand>
</feature>
<evidence type="ECO:0000256" key="5">
    <source>
        <dbReference type="HAMAP-Rule" id="MF_00191"/>
    </source>
</evidence>
<comment type="pathway">
    <text evidence="5">Isoprenoid biosynthesis; dimethylallyl diphosphate biosynthesis; dimethylallyl diphosphate from (2E)-4-hydroxy-3-methylbutenyl diphosphate: step 1/1.</text>
</comment>
<protein>
    <recommendedName>
        <fullName evidence="5">4-hydroxy-3-methylbut-2-enyl diphosphate reductase</fullName>
        <shortName evidence="5">HMBPP reductase</shortName>
        <ecNumber evidence="5">1.17.7.4</ecNumber>
    </recommendedName>
</protein>
<feature type="binding site" evidence="5">
    <location>
        <position position="77"/>
    </location>
    <ligand>
        <name>(2E)-4-hydroxy-3-methylbut-2-enyl diphosphate</name>
        <dbReference type="ChEBI" id="CHEBI:128753"/>
    </ligand>
</feature>
<keyword evidence="3 5" id="KW-0408">Iron</keyword>
<feature type="binding site" evidence="5">
    <location>
        <position position="228"/>
    </location>
    <ligand>
        <name>dimethylallyl diphosphate</name>
        <dbReference type="ChEBI" id="CHEBI:57623"/>
    </ligand>
</feature>
<feature type="binding site" evidence="5">
    <location>
        <position position="230"/>
    </location>
    <ligand>
        <name>isopentenyl diphosphate</name>
        <dbReference type="ChEBI" id="CHEBI:128769"/>
    </ligand>
</feature>
<feature type="binding site" evidence="5">
    <location>
        <position position="228"/>
    </location>
    <ligand>
        <name>isopentenyl diphosphate</name>
        <dbReference type="ChEBI" id="CHEBI:128769"/>
    </ligand>
</feature>
<feature type="binding site" evidence="5">
    <location>
        <position position="273"/>
    </location>
    <ligand>
        <name>dimethylallyl diphosphate</name>
        <dbReference type="ChEBI" id="CHEBI:57623"/>
    </ligand>
</feature>
<feature type="binding site" evidence="5">
    <location>
        <position position="273"/>
    </location>
    <ligand>
        <name>isopentenyl diphosphate</name>
        <dbReference type="ChEBI" id="CHEBI:128769"/>
    </ligand>
</feature>
<feature type="binding site" evidence="5">
    <location>
        <position position="200"/>
    </location>
    <ligand>
        <name>[4Fe-4S] cluster</name>
        <dbReference type="ChEBI" id="CHEBI:49883"/>
    </ligand>
</feature>
<evidence type="ECO:0000256" key="4">
    <source>
        <dbReference type="ARBA" id="ARBA00023014"/>
    </source>
</evidence>
<dbReference type="GO" id="GO:0051539">
    <property type="term" value="F:4 iron, 4 sulfur cluster binding"/>
    <property type="evidence" value="ECO:0007669"/>
    <property type="project" value="UniProtKB-UniRule"/>
</dbReference>
<dbReference type="NCBIfam" id="NF002187">
    <property type="entry name" value="PRK01045.1-1"/>
    <property type="match status" value="1"/>
</dbReference>
<feature type="binding site" evidence="5">
    <location>
        <position position="131"/>
    </location>
    <ligand>
        <name>isopentenyl diphosphate</name>
        <dbReference type="ChEBI" id="CHEBI:128769"/>
    </ligand>
</feature>
<dbReference type="EMBL" id="BAMD01000088">
    <property type="protein sequence ID" value="GAF05458.1"/>
    <property type="molecule type" value="Genomic_DNA"/>
</dbReference>
<feature type="binding site" evidence="5">
    <location>
        <position position="228"/>
    </location>
    <ligand>
        <name>(2E)-4-hydroxy-3-methylbut-2-enyl diphosphate</name>
        <dbReference type="ChEBI" id="CHEBI:128753"/>
    </ligand>
</feature>
<comment type="function">
    <text evidence="5">Catalyzes the conversion of 1-hydroxy-2-methyl-2-(E)-butenyl 4-diphosphate (HMBPP) into a mixture of isopentenyl diphosphate (IPP) and dimethylallyl diphosphate (DMAPP). Acts in the terminal step of the DOXP/MEP pathway for isoprenoid precursor biosynthesis.</text>
</comment>
<comment type="pathway">
    <text evidence="5">Isoprenoid biosynthesis; isopentenyl diphosphate biosynthesis via DXP pathway; isopentenyl diphosphate from 1-deoxy-D-xylulose 5-phosphate: step 6/6.</text>
</comment>
<comment type="similarity">
    <text evidence="5">Belongs to the IspH family.</text>
</comment>
<dbReference type="Gene3D" id="3.40.1010.20">
    <property type="entry name" value="4-hydroxy-3-methylbut-2-enyl diphosphate reductase, catalytic domain"/>
    <property type="match status" value="2"/>
</dbReference>
<dbReference type="GO" id="GO:0050992">
    <property type="term" value="P:dimethylallyl diphosphate biosynthetic process"/>
    <property type="evidence" value="ECO:0007669"/>
    <property type="project" value="UniProtKB-UniRule"/>
</dbReference>
<dbReference type="Proteomes" id="UP000019402">
    <property type="component" value="Unassembled WGS sequence"/>
</dbReference>
<feature type="binding site" evidence="5">
    <location>
        <position position="43"/>
    </location>
    <ligand>
        <name>(2E)-4-hydroxy-3-methylbut-2-enyl diphosphate</name>
        <dbReference type="ChEBI" id="CHEBI:128753"/>
    </ligand>
</feature>
<dbReference type="OrthoDB" id="9777362at2"/>
<dbReference type="eggNOG" id="COG0761">
    <property type="taxonomic scope" value="Bacteria"/>
</dbReference>
<dbReference type="STRING" id="869213.GCA_000517085_03094"/>
<keyword evidence="2 5" id="KW-0479">Metal-binding</keyword>
<dbReference type="UniPathway" id="UPA00059">
    <property type="reaction ID" value="UER00105"/>
</dbReference>
<dbReference type="EC" id="1.17.7.4" evidence="5"/>
<feature type="binding site" evidence="5">
    <location>
        <position position="131"/>
    </location>
    <ligand>
        <name>dimethylallyl diphosphate</name>
        <dbReference type="ChEBI" id="CHEBI:57623"/>
    </ligand>
</feature>
<dbReference type="GO" id="GO:0046872">
    <property type="term" value="F:metal ion binding"/>
    <property type="evidence" value="ECO:0007669"/>
    <property type="project" value="UniProtKB-KW"/>
</dbReference>
<dbReference type="GO" id="GO:0019288">
    <property type="term" value="P:isopentenyl diphosphate biosynthetic process, methylerythritol 4-phosphate pathway"/>
    <property type="evidence" value="ECO:0007669"/>
    <property type="project" value="UniProtKB-UniRule"/>
</dbReference>
<feature type="binding site" evidence="5">
    <location>
        <position position="230"/>
    </location>
    <ligand>
        <name>(2E)-4-hydroxy-3-methylbut-2-enyl diphosphate</name>
        <dbReference type="ChEBI" id="CHEBI:128753"/>
    </ligand>
</feature>
<feature type="binding site" evidence="5">
    <location>
        <position position="229"/>
    </location>
    <ligand>
        <name>(2E)-4-hydroxy-3-methylbut-2-enyl diphosphate</name>
        <dbReference type="ChEBI" id="CHEBI:128753"/>
    </ligand>
</feature>
<feature type="binding site" evidence="5">
    <location>
        <position position="43"/>
    </location>
    <ligand>
        <name>dimethylallyl diphosphate</name>
        <dbReference type="ChEBI" id="CHEBI:57623"/>
    </ligand>
</feature>
<dbReference type="Gene3D" id="3.40.50.11270">
    <property type="match status" value="1"/>
</dbReference>
<sequence length="293" mass="32663">MSSLHIEIDPASGFCFGVVKAVEAAETALENNDILYCLGDIVHNNMEVERLEKRGLRSIADIALQSKVSKKVLIRAHGEPPATYQKAKDLGLQLIDATCPVVLKLQKRIKNSWMELKEKNGQVVIYGKAGHAEVVGLLGQTENEAIVIESMDEIEKIDLSKATHLYAQTTKSIDEFKRISSYLKENISAQVEFKSYDTVCRQVAGRLPKLVLFAQKHDVMVFVGGKKSSNARMLFAKCLEANRCSYFVSDVDELKKEWFSPAIRSVGISGATSTPPWLMENVARQIKMITKDK</sequence>
<evidence type="ECO:0000256" key="1">
    <source>
        <dbReference type="ARBA" id="ARBA00022485"/>
    </source>
</evidence>
<comment type="catalytic activity">
    <reaction evidence="5">
        <text>dimethylallyl diphosphate + 2 oxidized [2Fe-2S]-[ferredoxin] + H2O = (2E)-4-hydroxy-3-methylbut-2-enyl diphosphate + 2 reduced [2Fe-2S]-[ferredoxin] + 2 H(+)</text>
        <dbReference type="Rhea" id="RHEA:24825"/>
        <dbReference type="Rhea" id="RHEA-COMP:10000"/>
        <dbReference type="Rhea" id="RHEA-COMP:10001"/>
        <dbReference type="ChEBI" id="CHEBI:15377"/>
        <dbReference type="ChEBI" id="CHEBI:15378"/>
        <dbReference type="ChEBI" id="CHEBI:33737"/>
        <dbReference type="ChEBI" id="CHEBI:33738"/>
        <dbReference type="ChEBI" id="CHEBI:57623"/>
        <dbReference type="ChEBI" id="CHEBI:128753"/>
        <dbReference type="EC" id="1.17.7.4"/>
    </reaction>
</comment>
<feature type="binding site" evidence="5">
    <location>
        <position position="230"/>
    </location>
    <ligand>
        <name>dimethylallyl diphosphate</name>
        <dbReference type="ChEBI" id="CHEBI:57623"/>
    </ligand>
</feature>
<dbReference type="Pfam" id="PF02401">
    <property type="entry name" value="LYTB"/>
    <property type="match status" value="1"/>
</dbReference>
<feature type="binding site" evidence="5">
    <location>
        <position position="229"/>
    </location>
    <ligand>
        <name>dimethylallyl diphosphate</name>
        <dbReference type="ChEBI" id="CHEBI:57623"/>
    </ligand>
</feature>
<comment type="catalytic activity">
    <reaction evidence="5">
        <text>isopentenyl diphosphate + 2 oxidized [2Fe-2S]-[ferredoxin] + H2O = (2E)-4-hydroxy-3-methylbut-2-enyl diphosphate + 2 reduced [2Fe-2S]-[ferredoxin] + 2 H(+)</text>
        <dbReference type="Rhea" id="RHEA:24488"/>
        <dbReference type="Rhea" id="RHEA-COMP:10000"/>
        <dbReference type="Rhea" id="RHEA-COMP:10001"/>
        <dbReference type="ChEBI" id="CHEBI:15377"/>
        <dbReference type="ChEBI" id="CHEBI:15378"/>
        <dbReference type="ChEBI" id="CHEBI:33737"/>
        <dbReference type="ChEBI" id="CHEBI:33738"/>
        <dbReference type="ChEBI" id="CHEBI:128753"/>
        <dbReference type="ChEBI" id="CHEBI:128769"/>
        <dbReference type="EC" id="1.17.7.4"/>
    </reaction>
</comment>
<dbReference type="InterPro" id="IPR003451">
    <property type="entry name" value="LytB/IspH"/>
</dbReference>
<evidence type="ECO:0000313" key="7">
    <source>
        <dbReference type="Proteomes" id="UP000019402"/>
    </source>
</evidence>
<evidence type="ECO:0000256" key="2">
    <source>
        <dbReference type="ARBA" id="ARBA00022723"/>
    </source>
</evidence>
<dbReference type="AlphaFoldDB" id="W7YD88"/>
<feature type="binding site" evidence="5">
    <location>
        <position position="169"/>
    </location>
    <ligand>
        <name>(2E)-4-hydroxy-3-methylbut-2-enyl diphosphate</name>
        <dbReference type="ChEBI" id="CHEBI:128753"/>
    </ligand>
</feature>
<dbReference type="UniPathway" id="UPA00056">
    <property type="reaction ID" value="UER00097"/>
</dbReference>
<keyword evidence="5" id="KW-0414">Isoprene biosynthesis</keyword>
<comment type="cofactor">
    <cofactor evidence="5">
        <name>[4Fe-4S] cluster</name>
        <dbReference type="ChEBI" id="CHEBI:49883"/>
    </cofactor>
    <text evidence="5">Binds 1 [4Fe-4S] cluster per subunit.</text>
</comment>
<dbReference type="GO" id="GO:0016114">
    <property type="term" value="P:terpenoid biosynthetic process"/>
    <property type="evidence" value="ECO:0007669"/>
    <property type="project" value="UniProtKB-UniRule"/>
</dbReference>
<feature type="binding site" evidence="5">
    <location>
        <position position="273"/>
    </location>
    <ligand>
        <name>(2E)-4-hydroxy-3-methylbut-2-enyl diphosphate</name>
        <dbReference type="ChEBI" id="CHEBI:128753"/>
    </ligand>
</feature>
<dbReference type="PANTHER" id="PTHR30426:SF0">
    <property type="entry name" value="4-HYDROXY-3-METHYLBUT-2-ENYL DIPHOSPHATE REDUCTASE"/>
    <property type="match status" value="1"/>
</dbReference>
<organism evidence="6 7">
    <name type="scientific">Saccharicrinis fermentans DSM 9555 = JCM 21142</name>
    <dbReference type="NCBI Taxonomy" id="869213"/>
    <lineage>
        <taxon>Bacteria</taxon>
        <taxon>Pseudomonadati</taxon>
        <taxon>Bacteroidota</taxon>
        <taxon>Bacteroidia</taxon>
        <taxon>Marinilabiliales</taxon>
        <taxon>Marinilabiliaceae</taxon>
        <taxon>Saccharicrinis</taxon>
    </lineage>
</organism>
<dbReference type="PANTHER" id="PTHR30426">
    <property type="entry name" value="4-HYDROXY-3-METHYLBUT-2-ENYL DIPHOSPHATE REDUCTASE"/>
    <property type="match status" value="1"/>
</dbReference>
<dbReference type="NCBIfam" id="TIGR00216">
    <property type="entry name" value="ispH_lytB"/>
    <property type="match status" value="1"/>
</dbReference>
<evidence type="ECO:0000313" key="6">
    <source>
        <dbReference type="EMBL" id="GAF05458.1"/>
    </source>
</evidence>
<keyword evidence="7" id="KW-1185">Reference proteome</keyword>
<evidence type="ECO:0000256" key="3">
    <source>
        <dbReference type="ARBA" id="ARBA00023004"/>
    </source>
</evidence>
<dbReference type="HAMAP" id="MF_00191">
    <property type="entry name" value="IspH"/>
    <property type="match status" value="1"/>
</dbReference>
<keyword evidence="5" id="KW-0560">Oxidoreductase</keyword>
<feature type="binding site" evidence="5">
    <location>
        <position position="15"/>
    </location>
    <ligand>
        <name>[4Fe-4S] cluster</name>
        <dbReference type="ChEBI" id="CHEBI:49883"/>
    </ligand>
</feature>
<dbReference type="RefSeq" id="WP_044214205.1">
    <property type="nucleotide sequence ID" value="NZ_BAMD01000088.1"/>
</dbReference>
<accession>W7YD88</accession>
<feature type="binding site" evidence="5">
    <location>
        <position position="77"/>
    </location>
    <ligand>
        <name>dimethylallyl diphosphate</name>
        <dbReference type="ChEBI" id="CHEBI:57623"/>
    </ligand>
</feature>
<feature type="binding site" evidence="5">
    <location>
        <position position="77"/>
    </location>
    <ligand>
        <name>isopentenyl diphosphate</name>
        <dbReference type="ChEBI" id="CHEBI:128769"/>
    </ligand>
</feature>
<keyword evidence="1 5" id="KW-0004">4Fe-4S</keyword>
<feature type="binding site" evidence="5">
    <location>
        <position position="43"/>
    </location>
    <ligand>
        <name>isopentenyl diphosphate</name>
        <dbReference type="ChEBI" id="CHEBI:128769"/>
    </ligand>
</feature>
<proteinExistence type="inferred from homology"/>
<dbReference type="GO" id="GO:0051745">
    <property type="term" value="F:4-hydroxy-3-methylbut-2-enyl diphosphate reductase activity"/>
    <property type="evidence" value="ECO:0007669"/>
    <property type="project" value="UniProtKB-UniRule"/>
</dbReference>
<keyword evidence="4 5" id="KW-0411">Iron-sulfur</keyword>
<comment type="caution">
    <text evidence="6">The sequence shown here is derived from an EMBL/GenBank/DDBJ whole genome shotgun (WGS) entry which is preliminary data.</text>
</comment>
<feature type="binding site" evidence="5">
    <location>
        <position position="99"/>
    </location>
    <ligand>
        <name>[4Fe-4S] cluster</name>
        <dbReference type="ChEBI" id="CHEBI:49883"/>
    </ligand>
</feature>
<gene>
    <name evidence="5" type="primary">ispH</name>
    <name evidence="6" type="ORF">JCM21142_104193</name>
</gene>
<feature type="active site" description="Proton donor" evidence="5">
    <location>
        <position position="133"/>
    </location>
</feature>
<feature type="binding site" evidence="5">
    <location>
        <position position="131"/>
    </location>
    <ligand>
        <name>(2E)-4-hydroxy-3-methylbut-2-enyl diphosphate</name>
        <dbReference type="ChEBI" id="CHEBI:128753"/>
    </ligand>
</feature>
<dbReference type="CDD" id="cd13944">
    <property type="entry name" value="lytB_ispH"/>
    <property type="match status" value="1"/>
</dbReference>
<reference evidence="6 7" key="1">
    <citation type="journal article" date="2014" name="Genome Announc.">
        <title>Draft Genome Sequence of Cytophaga fermentans JCM 21142T, a Facultative Anaerobe Isolated from Marine Mud.</title>
        <authorList>
            <person name="Starns D."/>
            <person name="Oshima K."/>
            <person name="Suda W."/>
            <person name="Iino T."/>
            <person name="Yuki M."/>
            <person name="Inoue J."/>
            <person name="Kitamura K."/>
            <person name="Iida T."/>
            <person name="Darby A."/>
            <person name="Hattori M."/>
            <person name="Ohkuma M."/>
        </authorList>
    </citation>
    <scope>NUCLEOTIDE SEQUENCE [LARGE SCALE GENOMIC DNA]</scope>
    <source>
        <strain evidence="6 7">JCM 21142</strain>
    </source>
</reference>